<evidence type="ECO:0000313" key="2">
    <source>
        <dbReference type="Proteomes" id="UP001177260"/>
    </source>
</evidence>
<protein>
    <submittedName>
        <fullName evidence="1">Uncharacterized protein</fullName>
    </submittedName>
</protein>
<accession>A0ACC3AV04</accession>
<dbReference type="Proteomes" id="UP001177260">
    <property type="component" value="Unassembled WGS sequence"/>
</dbReference>
<comment type="caution">
    <text evidence="1">The sequence shown here is derived from an EMBL/GenBank/DDBJ whole genome shotgun (WGS) entry which is preliminary data.</text>
</comment>
<reference evidence="1 2" key="1">
    <citation type="journal article" date="2023" name="ACS Omega">
        <title>Identification of the Neoaspergillic Acid Biosynthesis Gene Cluster by Establishing an In Vitro CRISPR-Ribonucleoprotein Genetic System in Aspergillus melleus.</title>
        <authorList>
            <person name="Yuan B."/>
            <person name="Grau M.F."/>
            <person name="Murata R.M."/>
            <person name="Torok T."/>
            <person name="Venkateswaran K."/>
            <person name="Stajich J.E."/>
            <person name="Wang C.C.C."/>
        </authorList>
    </citation>
    <scope>NUCLEOTIDE SEQUENCE [LARGE SCALE GENOMIC DNA]</scope>
    <source>
        <strain evidence="1 2">IMV 1140</strain>
    </source>
</reference>
<proteinExistence type="predicted"/>
<dbReference type="EMBL" id="JAOPJF010000060">
    <property type="protein sequence ID" value="KAK1141724.1"/>
    <property type="molecule type" value="Genomic_DNA"/>
</dbReference>
<name>A0ACC3AV04_9EURO</name>
<gene>
    <name evidence="1" type="ORF">N8T08_008822</name>
</gene>
<organism evidence="1 2">
    <name type="scientific">Aspergillus melleus</name>
    <dbReference type="NCBI Taxonomy" id="138277"/>
    <lineage>
        <taxon>Eukaryota</taxon>
        <taxon>Fungi</taxon>
        <taxon>Dikarya</taxon>
        <taxon>Ascomycota</taxon>
        <taxon>Pezizomycotina</taxon>
        <taxon>Eurotiomycetes</taxon>
        <taxon>Eurotiomycetidae</taxon>
        <taxon>Eurotiales</taxon>
        <taxon>Aspergillaceae</taxon>
        <taxon>Aspergillus</taxon>
        <taxon>Aspergillus subgen. Circumdati</taxon>
    </lineage>
</organism>
<keyword evidence="2" id="KW-1185">Reference proteome</keyword>
<evidence type="ECO:0000313" key="1">
    <source>
        <dbReference type="EMBL" id="KAK1141724.1"/>
    </source>
</evidence>
<sequence length="614" mass="67951">MRYMPPSTVVLMLTSIDKVGDPYWLQWEDNKNGQHTYCCTWFGSVENRSYGCDGATTFTLPNTGVLFGGALLQNVTSFNATSSNSTSSNSTSSNATSSNATDTKSSGRSSSREIAIGAGLGVSLGSLMLAFLAWALFERNLSRYGRRGWDFADRASSHVQYGPVWALITPVDVYVYVADADAAHNICDRRLNFLRPSKMYKQLEMYGPCISTASWKDWPRHRKILATPFNESIMTFVWDESVKQTRQMLSTWTAASTSQIRSVAKDTRTLSLNVLAATGFRRSYEFVGANNTSTVPATTKPTQVEVETENAVTSYRAALQIVLDNCIMLMVMPRRLLSLPFAPASWRRMANAAVSFRAHIARMLDDEISASKQGRLGSGGLMTSFVRALDLKQAEDARGGSGKGMSLDEIFGNIFVINFAGYGTMANNLAFATLLLAAYPDVQEWLETFRLYPPIMAIPKWTNDEPQSLQVGDQTIVIPPNTGVLPSIMALQTHPAYWEDPLSWSPRRWISAPKTQQSETLSFGDEVIITPPRCTFFPWSDGPQNCPGIKFSQVEFVAVIASLLRNHRVGVAGNPGGSFKESKRRILETVNDVEQELLVSMRDPDRIQLVCTKV</sequence>